<proteinExistence type="predicted"/>
<comment type="caution">
    <text evidence="2">The sequence shown here is derived from an EMBL/GenBank/DDBJ whole genome shotgun (WGS) entry which is preliminary data.</text>
</comment>
<dbReference type="RefSeq" id="WP_141260807.1">
    <property type="nucleotide sequence ID" value="NZ_BDLU01000033.1"/>
</dbReference>
<evidence type="ECO:0008006" key="4">
    <source>
        <dbReference type="Google" id="ProtNLM"/>
    </source>
</evidence>
<dbReference type="OrthoDB" id="7282047at2"/>
<dbReference type="AlphaFoldDB" id="A0A4P5NV73"/>
<accession>A0A4P5NV73</accession>
<reference evidence="3" key="1">
    <citation type="submission" date="2017-01" db="EMBL/GenBank/DDBJ databases">
        <title>Komagataeibacter sp. MSKU9 whole genome sequencing project.</title>
        <authorList>
            <person name="Matsutani M."/>
            <person name="Naloka K."/>
            <person name="Theeragool G."/>
            <person name="Yakushi T."/>
            <person name="Matsushita K."/>
        </authorList>
    </citation>
    <scope>NUCLEOTIDE SEQUENCE [LARGE SCALE GENOMIC DNA]</scope>
    <source>
        <strain evidence="3">MSKU9</strain>
    </source>
</reference>
<dbReference type="Proteomes" id="UP000315095">
    <property type="component" value="Unassembled WGS sequence"/>
</dbReference>
<sequence>MNYAMTMLLAAAGLATTCSPAGAHRLDEYLQATVIDITRQDIAVTLRLTPGADVAYGVIHQIDSNGDGILSPQEQQAYGAWIRQGLSFSINGNPVSLTTGGAAFPSVTTLRTGSGVISLYFHITTSLTPGSYRLVYTNHGSDPDMVYLVNGLLPHDRAIHIQRQQRSVNQSTYELDFTVEP</sequence>
<organism evidence="2 3">
    <name type="scientific">Komagataeibacter diospyri</name>
    <dbReference type="NCBI Taxonomy" id="1932662"/>
    <lineage>
        <taxon>Bacteria</taxon>
        <taxon>Pseudomonadati</taxon>
        <taxon>Pseudomonadota</taxon>
        <taxon>Alphaproteobacteria</taxon>
        <taxon>Acetobacterales</taxon>
        <taxon>Acetobacteraceae</taxon>
        <taxon>Komagataeibacter</taxon>
    </lineage>
</organism>
<protein>
    <recommendedName>
        <fullName evidence="4">EF-hand domain-containing protein</fullName>
    </recommendedName>
</protein>
<evidence type="ECO:0000313" key="3">
    <source>
        <dbReference type="Proteomes" id="UP000315095"/>
    </source>
</evidence>
<keyword evidence="3" id="KW-1185">Reference proteome</keyword>
<name>A0A4P5NV73_9PROT</name>
<keyword evidence="1" id="KW-0732">Signal</keyword>
<evidence type="ECO:0000256" key="1">
    <source>
        <dbReference type="SAM" id="SignalP"/>
    </source>
</evidence>
<feature type="chain" id="PRO_5030096235" description="EF-hand domain-containing protein" evidence="1">
    <location>
        <begin position="24"/>
        <end position="181"/>
    </location>
</feature>
<evidence type="ECO:0000313" key="2">
    <source>
        <dbReference type="EMBL" id="GCE83485.1"/>
    </source>
</evidence>
<dbReference type="EMBL" id="BDLU01000033">
    <property type="protein sequence ID" value="GCE83485.1"/>
    <property type="molecule type" value="Genomic_DNA"/>
</dbReference>
<gene>
    <name evidence="2" type="ORF">MSKU9_1626</name>
</gene>
<accession>A0A4P5P3W4</accession>
<feature type="signal peptide" evidence="1">
    <location>
        <begin position="1"/>
        <end position="23"/>
    </location>
</feature>